<feature type="region of interest" description="Disordered" evidence="1">
    <location>
        <begin position="497"/>
        <end position="548"/>
    </location>
</feature>
<feature type="compositionally biased region" description="Low complexity" evidence="1">
    <location>
        <begin position="8"/>
        <end position="24"/>
    </location>
</feature>
<dbReference type="Proteomes" id="UP000580910">
    <property type="component" value="Unassembled WGS sequence"/>
</dbReference>
<feature type="transmembrane region" description="Helical" evidence="2">
    <location>
        <begin position="396"/>
        <end position="417"/>
    </location>
</feature>
<keyword evidence="2" id="KW-0472">Membrane</keyword>
<name>A0A7W3IW93_9ACTN</name>
<feature type="region of interest" description="Disordered" evidence="1">
    <location>
        <begin position="1"/>
        <end position="32"/>
    </location>
</feature>
<gene>
    <name evidence="3" type="ORF">FB382_000092</name>
</gene>
<feature type="transmembrane region" description="Helical" evidence="2">
    <location>
        <begin position="191"/>
        <end position="217"/>
    </location>
</feature>
<evidence type="ECO:0000313" key="4">
    <source>
        <dbReference type="Proteomes" id="UP000580910"/>
    </source>
</evidence>
<feature type="transmembrane region" description="Helical" evidence="2">
    <location>
        <begin position="342"/>
        <end position="361"/>
    </location>
</feature>
<protein>
    <submittedName>
        <fullName evidence="3">Heme exporter protein D</fullName>
    </submittedName>
</protein>
<keyword evidence="2" id="KW-1133">Transmembrane helix</keyword>
<evidence type="ECO:0000256" key="2">
    <source>
        <dbReference type="SAM" id="Phobius"/>
    </source>
</evidence>
<keyword evidence="2" id="KW-0812">Transmembrane</keyword>
<evidence type="ECO:0000313" key="3">
    <source>
        <dbReference type="EMBL" id="MBA8801801.1"/>
    </source>
</evidence>
<dbReference type="EMBL" id="JACGXA010000001">
    <property type="protein sequence ID" value="MBA8801801.1"/>
    <property type="molecule type" value="Genomic_DNA"/>
</dbReference>
<proteinExistence type="predicted"/>
<dbReference type="RefSeq" id="WP_182535837.1">
    <property type="nucleotide sequence ID" value="NZ_JACGXA010000001.1"/>
</dbReference>
<dbReference type="AlphaFoldDB" id="A0A7W3IW93"/>
<comment type="caution">
    <text evidence="3">The sequence shown here is derived from an EMBL/GenBank/DDBJ whole genome shotgun (WGS) entry which is preliminary data.</text>
</comment>
<feature type="transmembrane region" description="Helical" evidence="2">
    <location>
        <begin position="460"/>
        <end position="480"/>
    </location>
</feature>
<keyword evidence="4" id="KW-1185">Reference proteome</keyword>
<feature type="transmembrane region" description="Helical" evidence="2">
    <location>
        <begin position="115"/>
        <end position="134"/>
    </location>
</feature>
<feature type="transmembrane region" description="Helical" evidence="2">
    <location>
        <begin position="238"/>
        <end position="262"/>
    </location>
</feature>
<accession>A0A7W3IW93</accession>
<organism evidence="3 4">
    <name type="scientific">Nocardioides ginsengisegetis</name>
    <dbReference type="NCBI Taxonomy" id="661491"/>
    <lineage>
        <taxon>Bacteria</taxon>
        <taxon>Bacillati</taxon>
        <taxon>Actinomycetota</taxon>
        <taxon>Actinomycetes</taxon>
        <taxon>Propionibacteriales</taxon>
        <taxon>Nocardioidaceae</taxon>
        <taxon>Nocardioides</taxon>
    </lineage>
</organism>
<feature type="transmembrane region" description="Helical" evidence="2">
    <location>
        <begin position="49"/>
        <end position="73"/>
    </location>
</feature>
<sequence>MMTPPAPQWAAQPQPATTPTTTPTEPVASPGDPAATLGRAVGFLLRGNWAGAILVAAATVGTAGVLSTILTLVWKPKDFGLDNTLTVIATLLANSFGADALATSEMKRAHGSVTIGAWPLTVTIMTLTVAVLVWRRINRRNTSALQALTDAARTGLVAALPVTAFSIVFRSDNGDLGPSWAGDFADEFFRVTWGASALSAFIMTFVTVTVVLAASVVMRKDWLPARVSRLHDWVAPPLAGFAAMTIALPVAGLIGVLAILLVGDSQYTDTSTLNTDEWMSLVASAVTYLGNAGLALVSLGTMGKLGVSGSYHASWGGRHPSDSYDVSHGLHWFTSTWGEPGLWIAVVVTPLWLALGATVAIRRARRIRETALAHQQYADQYPGHFTPQPTSAVSPVYLVSALAAWVATLLVTAPMLAHLAAGHGNVSLHGDLGFLFYESGRATVTASGTLGPVGFASTTVLITMYGAVIALLVALVFGALTTQQLRQRATAFAASAQEYPGPQAPHTARQPYVPPTRGEAPSMYGQPSGAPATPPPYPPATTDHGPRA</sequence>
<reference evidence="3 4" key="1">
    <citation type="submission" date="2020-07" db="EMBL/GenBank/DDBJ databases">
        <title>Sequencing the genomes of 1000 actinobacteria strains.</title>
        <authorList>
            <person name="Klenk H.-P."/>
        </authorList>
    </citation>
    <scope>NUCLEOTIDE SEQUENCE [LARGE SCALE GENOMIC DNA]</scope>
    <source>
        <strain evidence="3 4">DSM 21349</strain>
    </source>
</reference>
<feature type="transmembrane region" description="Helical" evidence="2">
    <location>
        <begin position="85"/>
        <end position="103"/>
    </location>
</feature>
<evidence type="ECO:0000256" key="1">
    <source>
        <dbReference type="SAM" id="MobiDB-lite"/>
    </source>
</evidence>